<evidence type="ECO:0000256" key="6">
    <source>
        <dbReference type="ARBA" id="ARBA00022727"/>
    </source>
</evidence>
<keyword evidence="5" id="KW-0808">Transferase</keyword>
<dbReference type="GO" id="GO:0005739">
    <property type="term" value="C:mitochondrion"/>
    <property type="evidence" value="ECO:0007669"/>
    <property type="project" value="TreeGrafter"/>
</dbReference>
<dbReference type="AlphaFoldDB" id="F1L4L6"/>
<organism evidence="11">
    <name type="scientific">Ascaris suum</name>
    <name type="common">Pig roundworm</name>
    <name type="synonym">Ascaris lumbricoides</name>
    <dbReference type="NCBI Taxonomy" id="6253"/>
    <lineage>
        <taxon>Eukaryota</taxon>
        <taxon>Metazoa</taxon>
        <taxon>Ecdysozoa</taxon>
        <taxon>Nematoda</taxon>
        <taxon>Chromadorea</taxon>
        <taxon>Rhabditida</taxon>
        <taxon>Spirurina</taxon>
        <taxon>Ascaridomorpha</taxon>
        <taxon>Ascaridoidea</taxon>
        <taxon>Ascarididae</taxon>
        <taxon>Ascaris</taxon>
    </lineage>
</organism>
<evidence type="ECO:0000256" key="7">
    <source>
        <dbReference type="ARBA" id="ARBA00022741"/>
    </source>
</evidence>
<proteinExistence type="evidence at transcript level"/>
<dbReference type="FunFam" id="3.40.50.300:FF:000679">
    <property type="entry name" value="Thymidylate kinase"/>
    <property type="match status" value="1"/>
</dbReference>
<dbReference type="GO" id="GO:0004798">
    <property type="term" value="F:dTMP kinase activity"/>
    <property type="evidence" value="ECO:0007669"/>
    <property type="project" value="UniProtKB-EC"/>
</dbReference>
<dbReference type="Gene3D" id="3.40.50.300">
    <property type="entry name" value="P-loop containing nucleotide triphosphate hydrolases"/>
    <property type="match status" value="1"/>
</dbReference>
<evidence type="ECO:0000256" key="2">
    <source>
        <dbReference type="ARBA" id="ARBA00009776"/>
    </source>
</evidence>
<evidence type="ECO:0000313" key="11">
    <source>
        <dbReference type="EMBL" id="ADY45070.1"/>
    </source>
</evidence>
<dbReference type="GO" id="GO:0004550">
    <property type="term" value="F:nucleoside diphosphate kinase activity"/>
    <property type="evidence" value="ECO:0007669"/>
    <property type="project" value="TreeGrafter"/>
</dbReference>
<accession>F1L4L6</accession>
<evidence type="ECO:0000256" key="3">
    <source>
        <dbReference type="ARBA" id="ARBA00012980"/>
    </source>
</evidence>
<comment type="similarity">
    <text evidence="2">Belongs to the thymidylate kinase family.</text>
</comment>
<dbReference type="EC" id="2.7.4.9" evidence="3"/>
<evidence type="ECO:0000259" key="10">
    <source>
        <dbReference type="Pfam" id="PF02223"/>
    </source>
</evidence>
<feature type="domain" description="Thymidylate kinase-like" evidence="10">
    <location>
        <begin position="10"/>
        <end position="190"/>
    </location>
</feature>
<comment type="pathway">
    <text evidence="1">Pyrimidine metabolism; dTTP biosynthesis.</text>
</comment>
<dbReference type="SUPFAM" id="SSF52540">
    <property type="entry name" value="P-loop containing nucleoside triphosphate hydrolases"/>
    <property type="match status" value="1"/>
</dbReference>
<dbReference type="GO" id="GO:0006235">
    <property type="term" value="P:dTTP biosynthetic process"/>
    <property type="evidence" value="ECO:0007669"/>
    <property type="project" value="TreeGrafter"/>
</dbReference>
<keyword evidence="6" id="KW-0545">Nucleotide biosynthesis</keyword>
<evidence type="ECO:0000256" key="1">
    <source>
        <dbReference type="ARBA" id="ARBA00004992"/>
    </source>
</evidence>
<dbReference type="EMBL" id="JI171250">
    <property type="protein sequence ID" value="ADY45070.1"/>
    <property type="molecule type" value="mRNA"/>
</dbReference>
<protein>
    <recommendedName>
        <fullName evidence="4">Thymidylate kinase</fullName>
        <ecNumber evidence="3">2.7.4.9</ecNumber>
    </recommendedName>
</protein>
<dbReference type="GO" id="GO:0005829">
    <property type="term" value="C:cytosol"/>
    <property type="evidence" value="ECO:0007669"/>
    <property type="project" value="TreeGrafter"/>
</dbReference>
<dbReference type="PANTHER" id="PTHR10344">
    <property type="entry name" value="THYMIDYLATE KINASE"/>
    <property type="match status" value="1"/>
</dbReference>
<evidence type="ECO:0000256" key="5">
    <source>
        <dbReference type="ARBA" id="ARBA00022679"/>
    </source>
</evidence>
<dbReference type="CDD" id="cd01672">
    <property type="entry name" value="TMPK"/>
    <property type="match status" value="1"/>
</dbReference>
<keyword evidence="9" id="KW-0067">ATP-binding</keyword>
<dbReference type="InterPro" id="IPR027417">
    <property type="entry name" value="P-loop_NTPase"/>
</dbReference>
<dbReference type="Pfam" id="PF02223">
    <property type="entry name" value="Thymidylate_kin"/>
    <property type="match status" value="1"/>
</dbReference>
<dbReference type="InterPro" id="IPR018094">
    <property type="entry name" value="Thymidylate_kinase"/>
</dbReference>
<reference evidence="11" key="1">
    <citation type="journal article" date="2011" name="Genome Res.">
        <title>Deep small RNA sequencing from the nematode Ascaris reveals conservation, functional diversification, and novel developmental profiles.</title>
        <authorList>
            <person name="Wang J."/>
            <person name="Czech B."/>
            <person name="Crunk A."/>
            <person name="Wallace A."/>
            <person name="Mitreva M."/>
            <person name="Hannon G.J."/>
            <person name="Davis R.E."/>
        </authorList>
    </citation>
    <scope>NUCLEOTIDE SEQUENCE</scope>
</reference>
<dbReference type="GO" id="GO:0005524">
    <property type="term" value="F:ATP binding"/>
    <property type="evidence" value="ECO:0007669"/>
    <property type="project" value="UniProtKB-KW"/>
</dbReference>
<keyword evidence="8 11" id="KW-0418">Kinase</keyword>
<sequence>MVKRGALIVFEGCDRAGKSTQAQRMVGRIQARGERAELISFPDRSTDLGKFIDQYLKGNVEMEPREAHLVFAANRQALVGTMRNKLQHGTHLIVDRYTYSGIAYTLAKGLDVSLEWAKIHDVGILKPDCVLYFDLLPDEARKRSGFGDERLEAYEYQCTVYKFMQTLGSENADIWKVIDASKSIDEVSTDVWNLLKPVLDSAAAKPIEYIELSPWSVTNALRAYVRGIAKWMPL</sequence>
<evidence type="ECO:0000256" key="8">
    <source>
        <dbReference type="ARBA" id="ARBA00022777"/>
    </source>
</evidence>
<dbReference type="GO" id="GO:0006233">
    <property type="term" value="P:dTDP biosynthetic process"/>
    <property type="evidence" value="ECO:0007669"/>
    <property type="project" value="InterPro"/>
</dbReference>
<name>F1L4L6_ASCSU</name>
<dbReference type="GO" id="GO:0006227">
    <property type="term" value="P:dUDP biosynthetic process"/>
    <property type="evidence" value="ECO:0007669"/>
    <property type="project" value="TreeGrafter"/>
</dbReference>
<dbReference type="NCBIfam" id="TIGR00041">
    <property type="entry name" value="DTMP_kinase"/>
    <property type="match status" value="1"/>
</dbReference>
<dbReference type="InterPro" id="IPR039430">
    <property type="entry name" value="Thymidylate_kin-like_dom"/>
</dbReference>
<dbReference type="HAMAP" id="MF_00165">
    <property type="entry name" value="Thymidylate_kinase"/>
    <property type="match status" value="1"/>
</dbReference>
<evidence type="ECO:0000256" key="9">
    <source>
        <dbReference type="ARBA" id="ARBA00022840"/>
    </source>
</evidence>
<dbReference type="GO" id="GO:0005634">
    <property type="term" value="C:nucleus"/>
    <property type="evidence" value="ECO:0007669"/>
    <property type="project" value="TreeGrafter"/>
</dbReference>
<evidence type="ECO:0000256" key="4">
    <source>
        <dbReference type="ARBA" id="ARBA00017144"/>
    </source>
</evidence>
<keyword evidence="7" id="KW-0547">Nucleotide-binding</keyword>
<dbReference type="PANTHER" id="PTHR10344:SF1">
    <property type="entry name" value="THYMIDYLATE KINASE"/>
    <property type="match status" value="1"/>
</dbReference>